<dbReference type="Proteomes" id="UP000001058">
    <property type="component" value="Unassembled WGS sequence"/>
</dbReference>
<feature type="region of interest" description="Disordered" evidence="8">
    <location>
        <begin position="1"/>
        <end position="41"/>
    </location>
</feature>
<keyword evidence="3" id="KW-0812">Transmembrane</keyword>
<dbReference type="Gene3D" id="1.20.1280.290">
    <property type="match status" value="1"/>
</dbReference>
<dbReference type="OrthoDB" id="271506at2759"/>
<dbReference type="EMBL" id="GL378323">
    <property type="protein sequence ID" value="EFJ52807.1"/>
    <property type="molecule type" value="Genomic_DNA"/>
</dbReference>
<organism evidence="10">
    <name type="scientific">Volvox carteri f. nagariensis</name>
    <dbReference type="NCBI Taxonomy" id="3068"/>
    <lineage>
        <taxon>Eukaryota</taxon>
        <taxon>Viridiplantae</taxon>
        <taxon>Chlorophyta</taxon>
        <taxon>core chlorophytes</taxon>
        <taxon>Chlorophyceae</taxon>
        <taxon>CS clade</taxon>
        <taxon>Chlamydomonadales</taxon>
        <taxon>Volvocaceae</taxon>
        <taxon>Volvox</taxon>
    </lineage>
</organism>
<comment type="similarity">
    <text evidence="7">Belongs to the MPDU1 (TC 2.A.43.3) family.</text>
</comment>
<evidence type="ECO:0000256" key="5">
    <source>
        <dbReference type="ARBA" id="ARBA00022989"/>
    </source>
</evidence>
<name>D8TI05_VOLCA</name>
<dbReference type="KEGG" id="vcn:VOLCADRAFT_120207"/>
<keyword evidence="6" id="KW-0472">Membrane</keyword>
<dbReference type="STRING" id="3068.D8TI05"/>
<dbReference type="GeneID" id="9625435"/>
<keyword evidence="2" id="KW-0813">Transport</keyword>
<proteinExistence type="inferred from homology"/>
<feature type="compositionally biased region" description="Polar residues" evidence="8">
    <location>
        <begin position="1"/>
        <end position="34"/>
    </location>
</feature>
<dbReference type="PANTHER" id="PTHR12226:SF2">
    <property type="entry name" value="MANNOSE-P-DOLICHOL UTILIZATION DEFECT 1 PROTEIN"/>
    <property type="match status" value="1"/>
</dbReference>
<dbReference type="InParanoid" id="D8TI05"/>
<keyword evidence="5" id="KW-1133">Transmembrane helix</keyword>
<keyword evidence="10" id="KW-1185">Reference proteome</keyword>
<protein>
    <submittedName>
        <fullName evidence="9">Uncharacterized protein</fullName>
    </submittedName>
</protein>
<sequence length="119" mass="12019">MSVASSLTAVSSHTAGRSTGASTCTSANNPTLQTSKRRKLHGGRSSIAAAAAAAGSGSSPLVDLSAVVLGYACLAGSFFRSVPQIAIILRTDSAEGLSLTSNLVELLCFTVTVAYNIQQ</sequence>
<evidence type="ECO:0000313" key="10">
    <source>
        <dbReference type="Proteomes" id="UP000001058"/>
    </source>
</evidence>
<comment type="subcellular location">
    <subcellularLocation>
        <location evidence="1">Membrane</location>
        <topology evidence="1">Multi-pass membrane protein</topology>
    </subcellularLocation>
</comment>
<keyword evidence="4" id="KW-0677">Repeat</keyword>
<evidence type="ECO:0000313" key="9">
    <source>
        <dbReference type="EMBL" id="EFJ52807.1"/>
    </source>
</evidence>
<evidence type="ECO:0000256" key="7">
    <source>
        <dbReference type="ARBA" id="ARBA00038475"/>
    </source>
</evidence>
<dbReference type="PANTHER" id="PTHR12226">
    <property type="entry name" value="MANNOSE-P-DOLICHOL UTILIZATION DEFECT 1 LEC35 -RELATED"/>
    <property type="match status" value="1"/>
</dbReference>
<evidence type="ECO:0000256" key="2">
    <source>
        <dbReference type="ARBA" id="ARBA00022448"/>
    </source>
</evidence>
<gene>
    <name evidence="9" type="ORF">VOLCADRAFT_120207</name>
</gene>
<dbReference type="RefSeq" id="XP_002945812.1">
    <property type="nucleotide sequence ID" value="XM_002945766.1"/>
</dbReference>
<dbReference type="InterPro" id="IPR006603">
    <property type="entry name" value="PQ-loop_rpt"/>
</dbReference>
<dbReference type="AlphaFoldDB" id="D8TI05"/>
<reference evidence="9 10" key="1">
    <citation type="journal article" date="2010" name="Science">
        <title>Genomic analysis of organismal complexity in the multicellular green alga Volvox carteri.</title>
        <authorList>
            <person name="Prochnik S.E."/>
            <person name="Umen J."/>
            <person name="Nedelcu A.M."/>
            <person name="Hallmann A."/>
            <person name="Miller S.M."/>
            <person name="Nishii I."/>
            <person name="Ferris P."/>
            <person name="Kuo A."/>
            <person name="Mitros T."/>
            <person name="Fritz-Laylin L.K."/>
            <person name="Hellsten U."/>
            <person name="Chapman J."/>
            <person name="Simakov O."/>
            <person name="Rensing S.A."/>
            <person name="Terry A."/>
            <person name="Pangilinan J."/>
            <person name="Kapitonov V."/>
            <person name="Jurka J."/>
            <person name="Salamov A."/>
            <person name="Shapiro H."/>
            <person name="Schmutz J."/>
            <person name="Grimwood J."/>
            <person name="Lindquist E."/>
            <person name="Lucas S."/>
            <person name="Grigoriev I.V."/>
            <person name="Schmitt R."/>
            <person name="Kirk D."/>
            <person name="Rokhsar D.S."/>
        </authorList>
    </citation>
    <scope>NUCLEOTIDE SEQUENCE [LARGE SCALE GENOMIC DNA]</scope>
    <source>
        <strain evidence="10">f. Nagariensis / Eve</strain>
    </source>
</reference>
<dbReference type="GO" id="GO:0016020">
    <property type="term" value="C:membrane"/>
    <property type="evidence" value="ECO:0007669"/>
    <property type="project" value="UniProtKB-SubCell"/>
</dbReference>
<dbReference type="Pfam" id="PF04193">
    <property type="entry name" value="PQ-loop"/>
    <property type="match status" value="1"/>
</dbReference>
<evidence type="ECO:0000256" key="3">
    <source>
        <dbReference type="ARBA" id="ARBA00022692"/>
    </source>
</evidence>
<evidence type="ECO:0000256" key="4">
    <source>
        <dbReference type="ARBA" id="ARBA00022737"/>
    </source>
</evidence>
<feature type="non-terminal residue" evidence="9">
    <location>
        <position position="119"/>
    </location>
</feature>
<evidence type="ECO:0000256" key="6">
    <source>
        <dbReference type="ARBA" id="ARBA00023136"/>
    </source>
</evidence>
<accession>D8TI05</accession>
<evidence type="ECO:0000256" key="1">
    <source>
        <dbReference type="ARBA" id="ARBA00004141"/>
    </source>
</evidence>
<evidence type="ECO:0000256" key="8">
    <source>
        <dbReference type="SAM" id="MobiDB-lite"/>
    </source>
</evidence>
<dbReference type="InterPro" id="IPR016817">
    <property type="entry name" value="MannP-dilichol_defect-1"/>
</dbReference>